<sequence length="898" mass="99660">MVTNSGRAFLVHRDPTKFTFLQLVSRTLWNTPATKRLDKLKNTYTNCNALLVEGGIFHNLTMVPANYKQYATRDTSSISPYQHLLKRIKRQEFDADVPEEPPDPCDFGVGAPNLDMCTWLIPVNAPPRSRWRLGMGELSAWIGGPRADHTTSDRQGGYVFYETSYQEDVHQPVIPTLPKSTHPMVGGARPLPQGAGGSSVDLSEDPGVVDSAWFISRNLSRTGPMGYCLSFFYIMEGLSADRLIIHLRDMETAENASLWEVREGQEGSWTKGELAYTYDGFHLIIFEAVTKSTNDPARPFRGHFALDDMVFQKMGSPDLDNCFGHCTFEGGFCGWTNDVEDDFDWELGRSSKSFLTGPSRDYSSYNRDEQTGGYSFIDASFPRRPGDKARLLSPNFLATGDNNPVCMKFATHMFGNGIGTLRVLKRVPGEEAPDRVIWEVSGESGNKWYRAQVSVSSATSYQLVFEGIVGTNSLGNIAIDSVSFVPGTCTITPQTAAKNSGDCTFEEDSCGWTNALPVDALDDFDWARQYSYSVTGPATDHTKGTKEGYYMNLLSNPQAPQRGGTRAWLISPLFSATGRTRCLSFYYFMYERSIDPAGPSLGSLRVHVKSAAGEAGGKITTLWRLHNHQGQRWQTARTPVVMGSERAAPSSPYQIIIEGIWGDGRVGVIALDDMSFFDGDCSSHPLKATAVIGECSFDRSMCDWKNNTEAPPPLQELGSHRTTTKFTKHAQEAQEGLTWRLASIISRPANLQDHTFRAPTGYVFFDIFNQATAQNPVLRSPDFAASQNDALCLSFWFAPFGRGEATALSVFRVELTPPEGEKEQRLLIWKMATKKFDTSRPDWMYGQVSVATLTAYRVEFEGEATDGGFALDDVTFYDGNCQTRPERAAVEPPPSEKF</sequence>
<proteinExistence type="predicted"/>
<organism evidence="2 3">
    <name type="scientific">Trichonephila inaurata madagascariensis</name>
    <dbReference type="NCBI Taxonomy" id="2747483"/>
    <lineage>
        <taxon>Eukaryota</taxon>
        <taxon>Metazoa</taxon>
        <taxon>Ecdysozoa</taxon>
        <taxon>Arthropoda</taxon>
        <taxon>Chelicerata</taxon>
        <taxon>Arachnida</taxon>
        <taxon>Araneae</taxon>
        <taxon>Araneomorphae</taxon>
        <taxon>Entelegynae</taxon>
        <taxon>Araneoidea</taxon>
        <taxon>Nephilidae</taxon>
        <taxon>Trichonephila</taxon>
        <taxon>Trichonephila inaurata</taxon>
    </lineage>
</organism>
<dbReference type="SUPFAM" id="SSF49899">
    <property type="entry name" value="Concanavalin A-like lectins/glucanases"/>
    <property type="match status" value="4"/>
</dbReference>
<keyword evidence="3" id="KW-1185">Reference proteome</keyword>
<dbReference type="PROSITE" id="PS50060">
    <property type="entry name" value="MAM_2"/>
    <property type="match status" value="4"/>
</dbReference>
<comment type="caution">
    <text evidence="2">The sequence shown here is derived from an EMBL/GenBank/DDBJ whole genome shotgun (WGS) entry which is preliminary data.</text>
</comment>
<dbReference type="OrthoDB" id="409956at2759"/>
<evidence type="ECO:0000259" key="1">
    <source>
        <dbReference type="PROSITE" id="PS50060"/>
    </source>
</evidence>
<feature type="domain" description="MAM" evidence="1">
    <location>
        <begin position="501"/>
        <end position="683"/>
    </location>
</feature>
<dbReference type="Gene3D" id="2.60.120.200">
    <property type="match status" value="4"/>
</dbReference>
<feature type="domain" description="MAM" evidence="1">
    <location>
        <begin position="103"/>
        <end position="324"/>
    </location>
</feature>
<accession>A0A8X6YPK7</accession>
<dbReference type="PANTHER" id="PTHR23282:SF101">
    <property type="entry name" value="MAM DOMAIN-CONTAINING PROTEIN"/>
    <property type="match status" value="1"/>
</dbReference>
<dbReference type="PANTHER" id="PTHR23282">
    <property type="entry name" value="APICAL ENDOSOMAL GLYCOPROTEIN PRECURSOR"/>
    <property type="match status" value="1"/>
</dbReference>
<feature type="domain" description="MAM" evidence="1">
    <location>
        <begin position="324"/>
        <end position="491"/>
    </location>
</feature>
<dbReference type="InterPro" id="IPR000998">
    <property type="entry name" value="MAM_dom"/>
</dbReference>
<gene>
    <name evidence="2" type="ORF">TNIN_16731</name>
</gene>
<dbReference type="AlphaFoldDB" id="A0A8X6YPK7"/>
<feature type="domain" description="MAM" evidence="1">
    <location>
        <begin position="693"/>
        <end position="883"/>
    </location>
</feature>
<evidence type="ECO:0000313" key="3">
    <source>
        <dbReference type="Proteomes" id="UP000886998"/>
    </source>
</evidence>
<dbReference type="InterPro" id="IPR013320">
    <property type="entry name" value="ConA-like_dom_sf"/>
</dbReference>
<protein>
    <submittedName>
        <fullName evidence="2">MAM and LDL-receptor class A domain-containing protein 1</fullName>
    </submittedName>
</protein>
<dbReference type="CDD" id="cd06263">
    <property type="entry name" value="MAM"/>
    <property type="match status" value="3"/>
</dbReference>
<name>A0A8X6YPK7_9ARAC</name>
<dbReference type="Proteomes" id="UP000886998">
    <property type="component" value="Unassembled WGS sequence"/>
</dbReference>
<dbReference type="SMART" id="SM00137">
    <property type="entry name" value="MAM"/>
    <property type="match status" value="2"/>
</dbReference>
<dbReference type="GO" id="GO:0016020">
    <property type="term" value="C:membrane"/>
    <property type="evidence" value="ECO:0007669"/>
    <property type="project" value="InterPro"/>
</dbReference>
<dbReference type="InterPro" id="IPR051560">
    <property type="entry name" value="MAM_domain-containing"/>
</dbReference>
<dbReference type="Pfam" id="PF00629">
    <property type="entry name" value="MAM"/>
    <property type="match status" value="4"/>
</dbReference>
<dbReference type="EMBL" id="BMAV01022168">
    <property type="protein sequence ID" value="GFY76841.1"/>
    <property type="molecule type" value="Genomic_DNA"/>
</dbReference>
<reference evidence="2" key="1">
    <citation type="submission" date="2020-08" db="EMBL/GenBank/DDBJ databases">
        <title>Multicomponent nature underlies the extraordinary mechanical properties of spider dragline silk.</title>
        <authorList>
            <person name="Kono N."/>
            <person name="Nakamura H."/>
            <person name="Mori M."/>
            <person name="Yoshida Y."/>
            <person name="Ohtoshi R."/>
            <person name="Malay A.D."/>
            <person name="Moran D.A.P."/>
            <person name="Tomita M."/>
            <person name="Numata K."/>
            <person name="Arakawa K."/>
        </authorList>
    </citation>
    <scope>NUCLEOTIDE SEQUENCE</scope>
</reference>
<evidence type="ECO:0000313" key="2">
    <source>
        <dbReference type="EMBL" id="GFY76841.1"/>
    </source>
</evidence>